<dbReference type="Proteomes" id="UP001232163">
    <property type="component" value="Unassembled WGS sequence"/>
</dbReference>
<reference evidence="1 2" key="1">
    <citation type="submission" date="2023-07" db="EMBL/GenBank/DDBJ databases">
        <title>Genomic Encyclopedia of Type Strains, Phase IV (KMG-IV): sequencing the most valuable type-strain genomes for metagenomic binning, comparative biology and taxonomic classification.</title>
        <authorList>
            <person name="Goeker M."/>
        </authorList>
    </citation>
    <scope>NUCLEOTIDE SEQUENCE [LARGE SCALE GENOMIC DNA]</scope>
    <source>
        <strain evidence="1 2">NIO-1023</strain>
    </source>
</reference>
<dbReference type="EMBL" id="JAURUR010000002">
    <property type="protein sequence ID" value="MDP9763893.1"/>
    <property type="molecule type" value="Genomic_DNA"/>
</dbReference>
<proteinExistence type="predicted"/>
<evidence type="ECO:0000313" key="2">
    <source>
        <dbReference type="Proteomes" id="UP001232163"/>
    </source>
</evidence>
<sequence>MTDPAPLTLLNDEGDRLARHLTQTFHVTEHQLTRTTLIGRTLAYNLLQAFPPTLEQITRRAGHPLQAQLTTDDRGRALLHITTPDGEERARLPAEDLLHTLLYTHGRLHPTLHTHLQDALTGDEHHATRALVAALRSKPVMDAMNRELQKLMAQN</sequence>
<dbReference type="RefSeq" id="WP_307465069.1">
    <property type="nucleotide sequence ID" value="NZ_JAURUR010000002.1"/>
</dbReference>
<organism evidence="1 2">
    <name type="scientific">Deinococcus enclensis</name>
    <dbReference type="NCBI Taxonomy" id="1049582"/>
    <lineage>
        <taxon>Bacteria</taxon>
        <taxon>Thermotogati</taxon>
        <taxon>Deinococcota</taxon>
        <taxon>Deinococci</taxon>
        <taxon>Deinococcales</taxon>
        <taxon>Deinococcaceae</taxon>
        <taxon>Deinococcus</taxon>
    </lineage>
</organism>
<evidence type="ECO:0000313" key="1">
    <source>
        <dbReference type="EMBL" id="MDP9763893.1"/>
    </source>
</evidence>
<name>A0ABT9MBD9_9DEIO</name>
<accession>A0ABT9MBD9</accession>
<comment type="caution">
    <text evidence="1">The sequence shown here is derived from an EMBL/GenBank/DDBJ whole genome shotgun (WGS) entry which is preliminary data.</text>
</comment>
<keyword evidence="2" id="KW-1185">Reference proteome</keyword>
<protein>
    <submittedName>
        <fullName evidence="1">Uncharacterized protein</fullName>
    </submittedName>
</protein>
<gene>
    <name evidence="1" type="ORF">QO006_001310</name>
</gene>